<dbReference type="Gene3D" id="2.130.10.10">
    <property type="entry name" value="YVTN repeat-like/Quinoprotein amine dehydrogenase"/>
    <property type="match status" value="1"/>
</dbReference>
<dbReference type="AlphaFoldDB" id="A0A5C6DFR1"/>
<keyword evidence="3" id="KW-1185">Reference proteome</keyword>
<comment type="caution">
    <text evidence="2">The sequence shown here is derived from an EMBL/GenBank/DDBJ whole genome shotgun (WGS) entry which is preliminary data.</text>
</comment>
<evidence type="ECO:0000313" key="3">
    <source>
        <dbReference type="Proteomes" id="UP000315471"/>
    </source>
</evidence>
<dbReference type="InterPro" id="IPR002372">
    <property type="entry name" value="PQQ_rpt_dom"/>
</dbReference>
<dbReference type="OrthoDB" id="269774at2"/>
<accession>A0A5C6DFR1</accession>
<dbReference type="EMBL" id="SJPY01000009">
    <property type="protein sequence ID" value="TWU35600.1"/>
    <property type="molecule type" value="Genomic_DNA"/>
</dbReference>
<evidence type="ECO:0000259" key="1">
    <source>
        <dbReference type="Pfam" id="PF13360"/>
    </source>
</evidence>
<protein>
    <recommendedName>
        <fullName evidence="1">Pyrrolo-quinoline quinone repeat domain-containing protein</fullName>
    </recommendedName>
</protein>
<dbReference type="Pfam" id="PF13360">
    <property type="entry name" value="PQQ_2"/>
    <property type="match status" value="1"/>
</dbReference>
<dbReference type="InterPro" id="IPR015943">
    <property type="entry name" value="WD40/YVTN_repeat-like_dom_sf"/>
</dbReference>
<feature type="domain" description="Pyrrolo-quinoline quinone repeat" evidence="1">
    <location>
        <begin position="33"/>
        <end position="148"/>
    </location>
</feature>
<dbReference type="Proteomes" id="UP000315471">
    <property type="component" value="Unassembled WGS sequence"/>
</dbReference>
<evidence type="ECO:0000313" key="2">
    <source>
        <dbReference type="EMBL" id="TWU35600.1"/>
    </source>
</evidence>
<reference evidence="2 3" key="1">
    <citation type="submission" date="2019-02" db="EMBL/GenBank/DDBJ databases">
        <title>Deep-cultivation of Planctomycetes and their phenomic and genomic characterization uncovers novel biology.</title>
        <authorList>
            <person name="Wiegand S."/>
            <person name="Jogler M."/>
            <person name="Boedeker C."/>
            <person name="Pinto D."/>
            <person name="Vollmers J."/>
            <person name="Rivas-Marin E."/>
            <person name="Kohn T."/>
            <person name="Peeters S.H."/>
            <person name="Heuer A."/>
            <person name="Rast P."/>
            <person name="Oberbeckmann S."/>
            <person name="Bunk B."/>
            <person name="Jeske O."/>
            <person name="Meyerdierks A."/>
            <person name="Storesund J.E."/>
            <person name="Kallscheuer N."/>
            <person name="Luecker S."/>
            <person name="Lage O.M."/>
            <person name="Pohl T."/>
            <person name="Merkel B.J."/>
            <person name="Hornburger P."/>
            <person name="Mueller R.-W."/>
            <person name="Bruemmer F."/>
            <person name="Labrenz M."/>
            <person name="Spormann A.M."/>
            <person name="Op Den Camp H."/>
            <person name="Overmann J."/>
            <person name="Amann R."/>
            <person name="Jetten M.S.M."/>
            <person name="Mascher T."/>
            <person name="Medema M.H."/>
            <person name="Devos D.P."/>
            <person name="Kaster A.-K."/>
            <person name="Ovreas L."/>
            <person name="Rohde M."/>
            <person name="Galperin M.Y."/>
            <person name="Jogler C."/>
        </authorList>
    </citation>
    <scope>NUCLEOTIDE SEQUENCE [LARGE SCALE GENOMIC DNA]</scope>
    <source>
        <strain evidence="2 3">Q31b</strain>
    </source>
</reference>
<gene>
    <name evidence="2" type="ORF">Q31b_50350</name>
</gene>
<dbReference type="SUPFAM" id="SSF50969">
    <property type="entry name" value="YVTN repeat-like/Quinoprotein amine dehydrogenase"/>
    <property type="match status" value="1"/>
</dbReference>
<name>A0A5C6DFR1_9BACT</name>
<dbReference type="InterPro" id="IPR011044">
    <property type="entry name" value="Quino_amine_DH_bsu"/>
</dbReference>
<organism evidence="2 3">
    <name type="scientific">Novipirellula aureliae</name>
    <dbReference type="NCBI Taxonomy" id="2527966"/>
    <lineage>
        <taxon>Bacteria</taxon>
        <taxon>Pseudomonadati</taxon>
        <taxon>Planctomycetota</taxon>
        <taxon>Planctomycetia</taxon>
        <taxon>Pirellulales</taxon>
        <taxon>Pirellulaceae</taxon>
        <taxon>Novipirellula</taxon>
    </lineage>
</organism>
<proteinExistence type="predicted"/>
<sequence length="327" mass="36711">MTRVLKSYLFGGGPVTAVVIWLEHVDETRKQFRHLATTYDGTTIAFGEFKRVVHIVDLTTGARVSKFDTDLDFGGSRLAIDPNGAFCAIASYDNNSVTLADVHGKQIWQRTDVDEVQKVRFSLDGDTLFCSHHRGIVSQFDVRTGETIRFTWLKKDLYGAKDVIESPYDERLVIDQIERDIRITNQRFKHVATVKRKTFAVLDYAFAPEFMCISESGGPVTCYHLESGKEVWERPFMDGVHALDLRYNEDSKRFSAVTWPYENGGPFTLMSLGRHNGEIVTETLLPDAADFGFVNRGTRLILTTGQIVSATTGEQIGTLDISPDPAK</sequence>